<gene>
    <name evidence="1" type="ORF">VITISV_039035</name>
</gene>
<reference evidence="1" key="1">
    <citation type="journal article" date="2007" name="PLoS ONE">
        <title>The first genome sequence of an elite grapevine cultivar (Pinot noir Vitis vinifera L.): coping with a highly heterozygous genome.</title>
        <authorList>
            <person name="Velasco R."/>
            <person name="Zharkikh A."/>
            <person name="Troggio M."/>
            <person name="Cartwright D.A."/>
            <person name="Cestaro A."/>
            <person name="Pruss D."/>
            <person name="Pindo M."/>
            <person name="FitzGerald L.M."/>
            <person name="Vezzulli S."/>
            <person name="Reid J."/>
            <person name="Malacarne G."/>
            <person name="Iliev D."/>
            <person name="Coppola G."/>
            <person name="Wardell B."/>
            <person name="Micheletti D."/>
            <person name="Macalma T."/>
            <person name="Facci M."/>
            <person name="Mitchell J.T."/>
            <person name="Perazzolli M."/>
            <person name="Eldredge G."/>
            <person name="Gatto P."/>
            <person name="Oyzerski R."/>
            <person name="Moretto M."/>
            <person name="Gutin N."/>
            <person name="Stefanini M."/>
            <person name="Chen Y."/>
            <person name="Segala C."/>
            <person name="Davenport C."/>
            <person name="Dematte L."/>
            <person name="Mraz A."/>
            <person name="Battilana J."/>
            <person name="Stormo K."/>
            <person name="Costa F."/>
            <person name="Tao Q."/>
            <person name="Si-Ammour A."/>
            <person name="Harkins T."/>
            <person name="Lackey A."/>
            <person name="Perbost C."/>
            <person name="Taillon B."/>
            <person name="Stella A."/>
            <person name="Solovyev V."/>
            <person name="Fawcett J.A."/>
            <person name="Sterck L."/>
            <person name="Vandepoele K."/>
            <person name="Grando S.M."/>
            <person name="Toppo S."/>
            <person name="Moser C."/>
            <person name="Lanchbury J."/>
            <person name="Bogden R."/>
            <person name="Skolnick M."/>
            <person name="Sgaramella V."/>
            <person name="Bhatnagar S.K."/>
            <person name="Fontana P."/>
            <person name="Gutin A."/>
            <person name="Van de Peer Y."/>
            <person name="Salamini F."/>
            <person name="Viola R."/>
        </authorList>
    </citation>
    <scope>NUCLEOTIDE SEQUENCE</scope>
</reference>
<dbReference type="ExpressionAtlas" id="A5BUM6">
    <property type="expression patterns" value="baseline"/>
</dbReference>
<evidence type="ECO:0000313" key="1">
    <source>
        <dbReference type="EMBL" id="CAN81497.1"/>
    </source>
</evidence>
<dbReference type="EMBL" id="AM471826">
    <property type="protein sequence ID" value="CAN81497.1"/>
    <property type="molecule type" value="Genomic_DNA"/>
</dbReference>
<accession>A5BUM6</accession>
<sequence>MVEKMRGSKPTTMKNTDYRDGLHIVVADQIPQVLAEDGTERHEEEAESLESSTAVIDGERRKMEFRDASIIACLLRNYLSQFVAAPDFDERDISSSLAPIDAGEEIDMRSAQAQIDLASGFVRAQADADRRHLNLLVASKSSKDVRVADYFIGSASEHGKSLMKNQRYVNHLADTKQSIENAAEESTKVSNLLVRGSLSTDEDFRLNWATLGAGSYILWMLVMVPTGSAVAAAGATCSGSTPMTLRA</sequence>
<name>A5BUM6_VITVI</name>
<organism evidence="1">
    <name type="scientific">Vitis vinifera</name>
    <name type="common">Grape</name>
    <dbReference type="NCBI Taxonomy" id="29760"/>
    <lineage>
        <taxon>Eukaryota</taxon>
        <taxon>Viridiplantae</taxon>
        <taxon>Streptophyta</taxon>
        <taxon>Embryophyta</taxon>
        <taxon>Tracheophyta</taxon>
        <taxon>Spermatophyta</taxon>
        <taxon>Magnoliopsida</taxon>
        <taxon>eudicotyledons</taxon>
        <taxon>Gunneridae</taxon>
        <taxon>Pentapetalae</taxon>
        <taxon>rosids</taxon>
        <taxon>Vitales</taxon>
        <taxon>Vitaceae</taxon>
        <taxon>Viteae</taxon>
        <taxon>Vitis</taxon>
    </lineage>
</organism>
<dbReference type="AlphaFoldDB" id="A5BUM6"/>
<proteinExistence type="predicted"/>
<protein>
    <submittedName>
        <fullName evidence="1">Uncharacterized protein</fullName>
    </submittedName>
</protein>